<keyword evidence="3" id="KW-1185">Reference proteome</keyword>
<dbReference type="Pfam" id="PF03049">
    <property type="entry name" value="Herpes_UL79"/>
    <property type="match status" value="1"/>
</dbReference>
<protein>
    <submittedName>
        <fullName evidence="2">Protein UL79</fullName>
    </submittedName>
</protein>
<sequence>MLGKYVSRGERPMSAGVRGLMWRVLSGTRLNNYGPEELRFVHLILCKMYNYALNVLLFRETLTNCACRDDCVLARKVPPEMWKLIYDGCREMGVTEETLGEERRRAELWLHFNANPRLLEGLTNYVTHRLGVTHHVTVCANNLTDGNYLYNLGSVLPSRVLMSIAYCLVYWGEQECEPWVRHFSSRVFVLYLLAAGYLRLDGSFADASAACGYEGLVEMVMRDMRGFRGVAGPEPPRAEAPPTDTLDYLFIFNNNILF</sequence>
<dbReference type="EMBL" id="KM924295">
    <property type="protein sequence ID" value="AIU39543.1"/>
    <property type="molecule type" value="Genomic_DNA"/>
</dbReference>
<reference evidence="2 3" key="1">
    <citation type="journal article" date="2015" name="Genome Announc.">
        <title>Genome sequences of equid herpesviruses 2 and 5.</title>
        <authorList>
            <person name="Wilkie G.S."/>
            <person name="Kerr K."/>
            <person name="Stewart J.P."/>
            <person name="Studdert M.J."/>
            <person name="Davison A.J."/>
        </authorList>
    </citation>
    <scope>NUCLEOTIDE SEQUENCE [LARGE SCALE GENOMIC DNA]</scope>
    <source>
        <strain evidence="2">2-141/67</strain>
    </source>
</reference>
<gene>
    <name evidence="2" type="primary">ORF18</name>
</gene>
<dbReference type="GeneID" id="23104155"/>
<accession>A0A0B4Q5N1</accession>
<evidence type="ECO:0000313" key="3">
    <source>
        <dbReference type="Proteomes" id="UP000124452"/>
    </source>
</evidence>
<dbReference type="Proteomes" id="UP000124452">
    <property type="component" value="Segment"/>
</dbReference>
<dbReference type="OrthoDB" id="9235at10239"/>
<dbReference type="RefSeq" id="YP_009118408.1">
    <property type="nucleotide sequence ID" value="NC_026421.1"/>
</dbReference>
<dbReference type="KEGG" id="vg:23104155"/>
<evidence type="ECO:0000313" key="2">
    <source>
        <dbReference type="EMBL" id="AIU39543.1"/>
    </source>
</evidence>
<proteinExistence type="inferred from homology"/>
<name>A0A0B4Q5N1_9GAMA</name>
<comment type="similarity">
    <text evidence="1">Belongs to the herpesviridae UL79 family.</text>
</comment>
<organism evidence="2 3">
    <name type="scientific">Equid gammaherpesvirus 5</name>
    <dbReference type="NCBI Taxonomy" id="10371"/>
    <lineage>
        <taxon>Viruses</taxon>
        <taxon>Duplodnaviria</taxon>
        <taxon>Heunggongvirae</taxon>
        <taxon>Peploviricota</taxon>
        <taxon>Herviviricetes</taxon>
        <taxon>Herpesvirales</taxon>
        <taxon>Orthoherpesviridae</taxon>
        <taxon>Gammaherpesvirinae</taxon>
        <taxon>Percavirus</taxon>
        <taxon>Percavirus equidgamma5</taxon>
    </lineage>
</organism>
<evidence type="ECO:0000256" key="1">
    <source>
        <dbReference type="ARBA" id="ARBA00005714"/>
    </source>
</evidence>
<dbReference type="InterPro" id="IPR004290">
    <property type="entry name" value="Herpes_UL79"/>
</dbReference>